<evidence type="ECO:0000256" key="8">
    <source>
        <dbReference type="RuleBase" id="RU004011"/>
    </source>
</evidence>
<dbReference type="Proteomes" id="UP000676079">
    <property type="component" value="Chromosome"/>
</dbReference>
<proteinExistence type="inferred from homology"/>
<feature type="domain" description="Nucleoside diphosphate kinase-like" evidence="9">
    <location>
        <begin position="13"/>
        <end position="163"/>
    </location>
</feature>
<evidence type="ECO:0000256" key="7">
    <source>
        <dbReference type="PROSITE-ProRule" id="PRU00706"/>
    </source>
</evidence>
<evidence type="ECO:0000256" key="4">
    <source>
        <dbReference type="ARBA" id="ARBA00022679"/>
    </source>
</evidence>
<keyword evidence="5" id="KW-0418">Kinase</keyword>
<evidence type="ECO:0000313" key="11">
    <source>
        <dbReference type="Proteomes" id="UP000676079"/>
    </source>
</evidence>
<dbReference type="SUPFAM" id="SSF54919">
    <property type="entry name" value="Nucleoside diphosphate kinase, NDK"/>
    <property type="match status" value="1"/>
</dbReference>
<evidence type="ECO:0000256" key="3">
    <source>
        <dbReference type="ARBA" id="ARBA00012966"/>
    </source>
</evidence>
<comment type="similarity">
    <text evidence="2 7 8">Belongs to the NDK family.</text>
</comment>
<dbReference type="PROSITE" id="PS51374">
    <property type="entry name" value="NDPK_LIKE"/>
    <property type="match status" value="1"/>
</dbReference>
<dbReference type="InterPro" id="IPR036850">
    <property type="entry name" value="NDK-like_dom_sf"/>
</dbReference>
<evidence type="ECO:0000259" key="9">
    <source>
        <dbReference type="SMART" id="SM00562"/>
    </source>
</evidence>
<keyword evidence="11" id="KW-1185">Reference proteome</keyword>
<dbReference type="InterPro" id="IPR001564">
    <property type="entry name" value="Nucleoside_diP_kinase"/>
</dbReference>
<sequence length="175" mass="19514">MLVPDGGWGRWAVALCKPDATRRGLVDTVLEHIATHAHLVHRRAVVVTEAQILTHYADMLALDDRFPFDVTAELRRNWVGQRVTVALFQGPTDDTPQRIRALLGHYDPAQAEPDTIRGRYGTDSTAAACAESRFIDNLIHTSDDPAGTEREFNLWFGPAFTHLLTSTLRSEELSP</sequence>
<evidence type="ECO:0000256" key="6">
    <source>
        <dbReference type="ARBA" id="ARBA00023080"/>
    </source>
</evidence>
<protein>
    <recommendedName>
        <fullName evidence="3">nucleoside-diphosphate kinase</fullName>
        <ecNumber evidence="3">2.7.4.6</ecNumber>
    </recommendedName>
</protein>
<comment type="caution">
    <text evidence="7">Lacks conserved residue(s) required for the propagation of feature annotation.</text>
</comment>
<reference evidence="10 11" key="1">
    <citation type="submission" date="2021-05" db="EMBL/GenBank/DDBJ databases">
        <title>Direct Submission.</title>
        <authorList>
            <person name="Li K."/>
            <person name="Gao J."/>
        </authorList>
    </citation>
    <scope>NUCLEOTIDE SEQUENCE [LARGE SCALE GENOMIC DNA]</scope>
    <source>
        <strain evidence="10 11">Mg02</strain>
    </source>
</reference>
<dbReference type="Gene3D" id="3.30.70.141">
    <property type="entry name" value="Nucleoside diphosphate kinase-like domain"/>
    <property type="match status" value="1"/>
</dbReference>
<comment type="cofactor">
    <cofactor evidence="1">
        <name>Mg(2+)</name>
        <dbReference type="ChEBI" id="CHEBI:18420"/>
    </cofactor>
</comment>
<accession>A0ABX8BUY4</accession>
<keyword evidence="6" id="KW-0546">Nucleotide metabolism</keyword>
<gene>
    <name evidence="10" type="ORF">KGD84_19105</name>
</gene>
<dbReference type="EMBL" id="CP074133">
    <property type="protein sequence ID" value="QUX26057.1"/>
    <property type="molecule type" value="Genomic_DNA"/>
</dbReference>
<keyword evidence="4" id="KW-0808">Transferase</keyword>
<dbReference type="Pfam" id="PF00334">
    <property type="entry name" value="NDK"/>
    <property type="match status" value="1"/>
</dbReference>
<dbReference type="SMART" id="SM00562">
    <property type="entry name" value="NDK"/>
    <property type="match status" value="1"/>
</dbReference>
<dbReference type="PANTHER" id="PTHR11349">
    <property type="entry name" value="NUCLEOSIDE DIPHOSPHATE KINASE"/>
    <property type="match status" value="1"/>
</dbReference>
<dbReference type="EC" id="2.7.4.6" evidence="3"/>
<dbReference type="InterPro" id="IPR034907">
    <property type="entry name" value="NDK-like_dom"/>
</dbReference>
<evidence type="ECO:0000313" key="10">
    <source>
        <dbReference type="EMBL" id="QUX26057.1"/>
    </source>
</evidence>
<evidence type="ECO:0000256" key="1">
    <source>
        <dbReference type="ARBA" id="ARBA00001946"/>
    </source>
</evidence>
<name>A0ABX8BUY4_9ACTN</name>
<evidence type="ECO:0000256" key="5">
    <source>
        <dbReference type="ARBA" id="ARBA00022777"/>
    </source>
</evidence>
<evidence type="ECO:0000256" key="2">
    <source>
        <dbReference type="ARBA" id="ARBA00008142"/>
    </source>
</evidence>
<dbReference type="PRINTS" id="PR01243">
    <property type="entry name" value="NUCDPKINASE"/>
</dbReference>
<organism evidence="10 11">
    <name type="scientific">Nocardiopsis changdeensis</name>
    <dbReference type="NCBI Taxonomy" id="2831969"/>
    <lineage>
        <taxon>Bacteria</taxon>
        <taxon>Bacillati</taxon>
        <taxon>Actinomycetota</taxon>
        <taxon>Actinomycetes</taxon>
        <taxon>Streptosporangiales</taxon>
        <taxon>Nocardiopsidaceae</taxon>
        <taxon>Nocardiopsis</taxon>
    </lineage>
</organism>